<protein>
    <submittedName>
        <fullName evidence="8">ABC-2 type transport system ATP-binding protein</fullName>
    </submittedName>
</protein>
<evidence type="ECO:0000256" key="2">
    <source>
        <dbReference type="ARBA" id="ARBA00005417"/>
    </source>
</evidence>
<comment type="caution">
    <text evidence="8">The sequence shown here is derived from an EMBL/GenBank/DDBJ whole genome shotgun (WGS) entry which is preliminary data.</text>
</comment>
<evidence type="ECO:0000256" key="3">
    <source>
        <dbReference type="ARBA" id="ARBA00022448"/>
    </source>
</evidence>
<dbReference type="GO" id="GO:0046677">
    <property type="term" value="P:response to antibiotic"/>
    <property type="evidence" value="ECO:0007669"/>
    <property type="project" value="UniProtKB-KW"/>
</dbReference>
<proteinExistence type="inferred from homology"/>
<evidence type="ECO:0000256" key="5">
    <source>
        <dbReference type="ARBA" id="ARBA00022840"/>
    </source>
</evidence>
<keyword evidence="3" id="KW-0813">Transport</keyword>
<dbReference type="InterPro" id="IPR003439">
    <property type="entry name" value="ABC_transporter-like_ATP-bd"/>
</dbReference>
<feature type="domain" description="ABC transporter" evidence="7">
    <location>
        <begin position="5"/>
        <end position="244"/>
    </location>
</feature>
<keyword evidence="6" id="KW-0046">Antibiotic resistance</keyword>
<organism evidence="8 9">
    <name type="scientific">Umezawaea tangerina</name>
    <dbReference type="NCBI Taxonomy" id="84725"/>
    <lineage>
        <taxon>Bacteria</taxon>
        <taxon>Bacillati</taxon>
        <taxon>Actinomycetota</taxon>
        <taxon>Actinomycetes</taxon>
        <taxon>Pseudonocardiales</taxon>
        <taxon>Pseudonocardiaceae</taxon>
        <taxon>Umezawaea</taxon>
    </lineage>
</organism>
<dbReference type="CDD" id="cd03230">
    <property type="entry name" value="ABC_DR_subfamily_A"/>
    <property type="match status" value="1"/>
</dbReference>
<name>A0A2T0T803_9PSEU</name>
<comment type="similarity">
    <text evidence="2">Belongs to the ABC transporter superfamily.</text>
</comment>
<dbReference type="PANTHER" id="PTHR42711">
    <property type="entry name" value="ABC TRANSPORTER ATP-BINDING PROTEIN"/>
    <property type="match status" value="1"/>
</dbReference>
<dbReference type="EMBL" id="PVTF01000005">
    <property type="protein sequence ID" value="PRY41795.1"/>
    <property type="molecule type" value="Genomic_DNA"/>
</dbReference>
<dbReference type="OrthoDB" id="9804819at2"/>
<accession>A0A2T0T803</accession>
<comment type="subcellular location">
    <subcellularLocation>
        <location evidence="1">Cell membrane</location>
        <topology evidence="1">Peripheral membrane protein</topology>
    </subcellularLocation>
</comment>
<dbReference type="GO" id="GO:0005886">
    <property type="term" value="C:plasma membrane"/>
    <property type="evidence" value="ECO:0007669"/>
    <property type="project" value="UniProtKB-SubCell"/>
</dbReference>
<dbReference type="AlphaFoldDB" id="A0A2T0T803"/>
<gene>
    <name evidence="8" type="ORF">CLV43_105554</name>
</gene>
<dbReference type="Gene3D" id="3.40.50.300">
    <property type="entry name" value="P-loop containing nucleotide triphosphate hydrolases"/>
    <property type="match status" value="1"/>
</dbReference>
<dbReference type="GO" id="GO:0005524">
    <property type="term" value="F:ATP binding"/>
    <property type="evidence" value="ECO:0007669"/>
    <property type="project" value="UniProtKB-KW"/>
</dbReference>
<evidence type="ECO:0000313" key="8">
    <source>
        <dbReference type="EMBL" id="PRY41795.1"/>
    </source>
</evidence>
<dbReference type="GO" id="GO:0016887">
    <property type="term" value="F:ATP hydrolysis activity"/>
    <property type="evidence" value="ECO:0007669"/>
    <property type="project" value="InterPro"/>
</dbReference>
<dbReference type="InterPro" id="IPR003593">
    <property type="entry name" value="AAA+_ATPase"/>
</dbReference>
<keyword evidence="4" id="KW-0547">Nucleotide-binding</keyword>
<dbReference type="RefSeq" id="WP_106188770.1">
    <property type="nucleotide sequence ID" value="NZ_PVTF01000005.1"/>
</dbReference>
<evidence type="ECO:0000256" key="1">
    <source>
        <dbReference type="ARBA" id="ARBA00004202"/>
    </source>
</evidence>
<dbReference type="Proteomes" id="UP000239494">
    <property type="component" value="Unassembled WGS sequence"/>
</dbReference>
<dbReference type="InterPro" id="IPR027417">
    <property type="entry name" value="P-loop_NTPase"/>
</dbReference>
<keyword evidence="9" id="KW-1185">Reference proteome</keyword>
<evidence type="ECO:0000256" key="4">
    <source>
        <dbReference type="ARBA" id="ARBA00022741"/>
    </source>
</evidence>
<dbReference type="InterPro" id="IPR050763">
    <property type="entry name" value="ABC_transporter_ATP-binding"/>
</dbReference>
<evidence type="ECO:0000259" key="7">
    <source>
        <dbReference type="PROSITE" id="PS50893"/>
    </source>
</evidence>
<reference evidence="8 9" key="1">
    <citation type="submission" date="2018-03" db="EMBL/GenBank/DDBJ databases">
        <title>Genomic Encyclopedia of Archaeal and Bacterial Type Strains, Phase II (KMG-II): from individual species to whole genera.</title>
        <authorList>
            <person name="Goeker M."/>
        </authorList>
    </citation>
    <scope>NUCLEOTIDE SEQUENCE [LARGE SCALE GENOMIC DNA]</scope>
    <source>
        <strain evidence="8 9">DSM 44720</strain>
    </source>
</reference>
<dbReference type="PANTHER" id="PTHR42711:SF5">
    <property type="entry name" value="ABC TRANSPORTER ATP-BINDING PROTEIN NATA"/>
    <property type="match status" value="1"/>
</dbReference>
<dbReference type="Pfam" id="PF00005">
    <property type="entry name" value="ABC_tran"/>
    <property type="match status" value="1"/>
</dbReference>
<sequence length="320" mass="33778">MTDAVETRSLRRTFPARAGRGGGEIVALGGVDLSIPSGSVRGLLGPNGAGKTTLCKILSTVLLPSSGTASVLGHDVRHETLAVKRSIGVVFGGDRGLYGRLTPRQNLQLWGALYDLHGRALSRRVDELLERVGLSGRARDRVDGFSRGMKQRLHLARGLISDPRVLILDEPTSGMDPVAVRDFRGLIGELTAEGRTLLLTTHDMAEAEAVCDEVTLIDNGVLLATDTPARLAARLSTLERVEADGVADDVLAGLSALSGVSKAHRETGGRVVVHTTTPAATSEVLALLVSAGVTALRTVRPSLEEVYLHVIGDRGMLVSP</sequence>
<keyword evidence="5 8" id="KW-0067">ATP-binding</keyword>
<evidence type="ECO:0000256" key="6">
    <source>
        <dbReference type="ARBA" id="ARBA00023251"/>
    </source>
</evidence>
<dbReference type="SMART" id="SM00382">
    <property type="entry name" value="AAA"/>
    <property type="match status" value="1"/>
</dbReference>
<evidence type="ECO:0000313" key="9">
    <source>
        <dbReference type="Proteomes" id="UP000239494"/>
    </source>
</evidence>
<dbReference type="SUPFAM" id="SSF52540">
    <property type="entry name" value="P-loop containing nucleoside triphosphate hydrolases"/>
    <property type="match status" value="1"/>
</dbReference>
<dbReference type="PROSITE" id="PS50893">
    <property type="entry name" value="ABC_TRANSPORTER_2"/>
    <property type="match status" value="1"/>
</dbReference>